<comment type="caution">
    <text evidence="3">The sequence shown here is derived from an EMBL/GenBank/DDBJ whole genome shotgun (WGS) entry which is preliminary data.</text>
</comment>
<feature type="domain" description="Metallo-beta-lactamase" evidence="2">
    <location>
        <begin position="46"/>
        <end position="270"/>
    </location>
</feature>
<dbReference type="SMART" id="SM00849">
    <property type="entry name" value="Lactamase_B"/>
    <property type="match status" value="1"/>
</dbReference>
<dbReference type="CDD" id="cd06262">
    <property type="entry name" value="metallo-hydrolase-like_MBL-fold"/>
    <property type="match status" value="1"/>
</dbReference>
<dbReference type="PANTHER" id="PTHR43546">
    <property type="entry name" value="UPF0173 METAL-DEPENDENT HYDROLASE MJ1163-RELATED"/>
    <property type="match status" value="1"/>
</dbReference>
<dbReference type="PROSITE" id="PS51318">
    <property type="entry name" value="TAT"/>
    <property type="match status" value="1"/>
</dbReference>
<dbReference type="SUPFAM" id="SSF56281">
    <property type="entry name" value="Metallo-hydrolase/oxidoreductase"/>
    <property type="match status" value="1"/>
</dbReference>
<gene>
    <name evidence="3" type="ORF">HNR10_000058</name>
</gene>
<keyword evidence="4" id="KW-1185">Reference proteome</keyword>
<feature type="chain" id="PRO_5039103076" evidence="1">
    <location>
        <begin position="28"/>
        <end position="320"/>
    </location>
</feature>
<dbReference type="InterPro" id="IPR050114">
    <property type="entry name" value="UPF0173_UPF0282_UlaG_hydrolase"/>
</dbReference>
<dbReference type="Pfam" id="PF12706">
    <property type="entry name" value="Lactamase_B_2"/>
    <property type="match status" value="1"/>
</dbReference>
<sequence length="320" mass="33971">MDRRGFLRGAAASGALAPLLGSTAAAAAAAAPRPRAGQGPSYRWLGVSGWRIDLPERSVLVDPYLSRFDTGLFDPERPFDSATGLTVDTAVVDEHTADIGADGLILVTHAHWDHFADVPHIATTTEARVVGTLTTGLLAQAMGVPAGKTSPVKGGEVLDFGDCVVEVVPSLHSRNRNHSLAFPGHRSEVPQPAPATIADLPEGDTLAFQVTPASGPSAFFMGGSDFVERAVGGLAPDIAMVALPNTSSTHEYVPRLLEALDRPRTVVPVHWDHFERPLTNPPVDGTGEGMSVEEFTRIVRRVSPHSTVRVPEYLTPVTYS</sequence>
<dbReference type="RefSeq" id="WP_246405981.1">
    <property type="nucleotide sequence ID" value="NZ_JACCFS010000001.1"/>
</dbReference>
<keyword evidence="1" id="KW-0732">Signal</keyword>
<dbReference type="EMBL" id="JACCFS010000001">
    <property type="protein sequence ID" value="NYJ32177.1"/>
    <property type="molecule type" value="Genomic_DNA"/>
</dbReference>
<name>A0A7Z0J7X9_9ACTN</name>
<dbReference type="InterPro" id="IPR006311">
    <property type="entry name" value="TAT_signal"/>
</dbReference>
<evidence type="ECO:0000313" key="3">
    <source>
        <dbReference type="EMBL" id="NYJ32177.1"/>
    </source>
</evidence>
<proteinExistence type="predicted"/>
<organism evidence="3 4">
    <name type="scientific">Nocardiopsis aegyptia</name>
    <dbReference type="NCBI Taxonomy" id="220378"/>
    <lineage>
        <taxon>Bacteria</taxon>
        <taxon>Bacillati</taxon>
        <taxon>Actinomycetota</taxon>
        <taxon>Actinomycetes</taxon>
        <taxon>Streptosporangiales</taxon>
        <taxon>Nocardiopsidaceae</taxon>
        <taxon>Nocardiopsis</taxon>
    </lineage>
</organism>
<dbReference type="AlphaFoldDB" id="A0A7Z0J7X9"/>
<feature type="signal peptide" evidence="1">
    <location>
        <begin position="1"/>
        <end position="27"/>
    </location>
</feature>
<dbReference type="InterPro" id="IPR001279">
    <property type="entry name" value="Metallo-B-lactamas"/>
</dbReference>
<dbReference type="Gene3D" id="3.60.15.10">
    <property type="entry name" value="Ribonuclease Z/Hydroxyacylglutathione hydrolase-like"/>
    <property type="match status" value="1"/>
</dbReference>
<protein>
    <submittedName>
        <fullName evidence="3">L-ascorbate metabolism protein UlaG (Beta-lactamase superfamily)</fullName>
    </submittedName>
</protein>
<evidence type="ECO:0000259" key="2">
    <source>
        <dbReference type="SMART" id="SM00849"/>
    </source>
</evidence>
<reference evidence="3 4" key="1">
    <citation type="submission" date="2020-07" db="EMBL/GenBank/DDBJ databases">
        <title>Sequencing the genomes of 1000 actinobacteria strains.</title>
        <authorList>
            <person name="Klenk H.-P."/>
        </authorList>
    </citation>
    <scope>NUCLEOTIDE SEQUENCE [LARGE SCALE GENOMIC DNA]</scope>
    <source>
        <strain evidence="3 4">DSM 44442</strain>
    </source>
</reference>
<dbReference type="PANTHER" id="PTHR43546:SF3">
    <property type="entry name" value="UPF0173 METAL-DEPENDENT HYDROLASE MJ1163"/>
    <property type="match status" value="1"/>
</dbReference>
<dbReference type="InterPro" id="IPR036866">
    <property type="entry name" value="RibonucZ/Hydroxyglut_hydro"/>
</dbReference>
<dbReference type="Proteomes" id="UP000572051">
    <property type="component" value="Unassembled WGS sequence"/>
</dbReference>
<evidence type="ECO:0000256" key="1">
    <source>
        <dbReference type="SAM" id="SignalP"/>
    </source>
</evidence>
<evidence type="ECO:0000313" key="4">
    <source>
        <dbReference type="Proteomes" id="UP000572051"/>
    </source>
</evidence>
<accession>A0A7Z0J7X9</accession>